<accession>A0A6J1T3U9</accession>
<keyword evidence="1" id="KW-1185">Reference proteome</keyword>
<proteinExistence type="predicted"/>
<name>A0A6J1T3U9_FRAOC</name>
<evidence type="ECO:0000313" key="2">
    <source>
        <dbReference type="RefSeq" id="XP_026288259.2"/>
    </source>
</evidence>
<evidence type="ECO:0000313" key="1">
    <source>
        <dbReference type="Proteomes" id="UP000504606"/>
    </source>
</evidence>
<organism evidence="1 2">
    <name type="scientific">Frankliniella occidentalis</name>
    <name type="common">Western flower thrips</name>
    <name type="synonym">Euthrips occidentalis</name>
    <dbReference type="NCBI Taxonomy" id="133901"/>
    <lineage>
        <taxon>Eukaryota</taxon>
        <taxon>Metazoa</taxon>
        <taxon>Ecdysozoa</taxon>
        <taxon>Arthropoda</taxon>
        <taxon>Hexapoda</taxon>
        <taxon>Insecta</taxon>
        <taxon>Pterygota</taxon>
        <taxon>Neoptera</taxon>
        <taxon>Paraneoptera</taxon>
        <taxon>Thysanoptera</taxon>
        <taxon>Terebrantia</taxon>
        <taxon>Thripoidea</taxon>
        <taxon>Thripidae</taxon>
        <taxon>Frankliniella</taxon>
    </lineage>
</organism>
<dbReference type="GeneID" id="113213409"/>
<dbReference type="AlphaFoldDB" id="A0A6J1T3U9"/>
<dbReference type="RefSeq" id="XP_026288259.2">
    <property type="nucleotide sequence ID" value="XM_026432474.2"/>
</dbReference>
<sequence>MSHSTPFTTPESEYCKGDGDVSRFCHRGAGRARCIALSCPRWGASRLCTVRRLLAHLRVLDSNALQDSQRIAPADTTATTWTDDFLPISAELIVVVERIPERIQP</sequence>
<dbReference type="KEGG" id="foc:113213409"/>
<reference evidence="2" key="1">
    <citation type="submission" date="2025-08" db="UniProtKB">
        <authorList>
            <consortium name="RefSeq"/>
        </authorList>
    </citation>
    <scope>IDENTIFICATION</scope>
    <source>
        <tissue evidence="2">Whole organism</tissue>
    </source>
</reference>
<gene>
    <name evidence="2" type="primary">LOC113213409</name>
</gene>
<protein>
    <submittedName>
        <fullName evidence="2">Uncharacterized protein LOC113213409</fullName>
    </submittedName>
</protein>
<dbReference type="Proteomes" id="UP000504606">
    <property type="component" value="Unplaced"/>
</dbReference>